<comment type="caution">
    <text evidence="1">The sequence shown here is derived from an EMBL/GenBank/DDBJ whole genome shotgun (WGS) entry which is preliminary data.</text>
</comment>
<evidence type="ECO:0000313" key="2">
    <source>
        <dbReference type="Proteomes" id="UP001595528"/>
    </source>
</evidence>
<accession>A0ABV7L8A6</accession>
<dbReference type="InterPro" id="IPR001087">
    <property type="entry name" value="GDSL"/>
</dbReference>
<dbReference type="RefSeq" id="WP_379905708.1">
    <property type="nucleotide sequence ID" value="NZ_JBHRTR010000046.1"/>
</dbReference>
<dbReference type="EMBL" id="JBHRTR010000046">
    <property type="protein sequence ID" value="MFC3230492.1"/>
    <property type="molecule type" value="Genomic_DNA"/>
</dbReference>
<sequence>MSRTFLLNTLLLTVSVLVGLVLVEAAYRTYLWLASPVPKVTATGDAPPTFSFYDRSHWEYDEAFGYTYPPGRKLLIGSVTDGRLTSCDQIDTINARGNIGPIRGDYDRAALKILLFGDSFPAFILDGETFPSKLQQVLQEKAGIDAHVVNFGRDGTGILQMFDLAAEMVPRWKPDLVIFTFISDDLDRVRIWRVPTRIDGEPRLLVTDRPDSSPGLSNATDAFVLFPEASPEWCEKTLAAGGTAPELTALNARYLRMRRDAQRATPNYLSLNHSFVASRILQGNAFARTSPGGVWRLPRVALDDYRDDPRFAADLARLREAGVPIVLIHLPIAPELVEGEAMLVGNQAALWTSLEEALGRPAYRLADFIVPPLDEPFAMSHQPTDHHPSPFGMQVYANSITRILAQEGILPAVPDALERPVPPPVAAPGEILGRSDVRCPFRKRMPDAEAGWEAPLWQIFRVYRPPPPLQVSVSAAATADGTPVCLLDITQAPDQAVAGLDWRIGHNLFFGDDHWDRSLTFRAGLRAEPAMRLGDAALVVTGQGVEGRTPITELDGSWREVETTVTVPPGTTTLRLWLQLSHEAPVTPAGRIEMRAPEVVLGPRPQAAGAQ</sequence>
<dbReference type="Gene3D" id="3.40.50.1110">
    <property type="entry name" value="SGNH hydrolase"/>
    <property type="match status" value="1"/>
</dbReference>
<evidence type="ECO:0000313" key="1">
    <source>
        <dbReference type="EMBL" id="MFC3230492.1"/>
    </source>
</evidence>
<gene>
    <name evidence="1" type="ORF">ACFOGJ_24805</name>
</gene>
<name>A0ABV7L8A6_9PROT</name>
<keyword evidence="1" id="KW-0378">Hydrolase</keyword>
<protein>
    <submittedName>
        <fullName evidence="1">SGNH/GDSL hydrolase family protein</fullName>
    </submittedName>
</protein>
<dbReference type="Pfam" id="PF00657">
    <property type="entry name" value="Lipase_GDSL"/>
    <property type="match status" value="1"/>
</dbReference>
<organism evidence="1 2">
    <name type="scientific">Marinibaculum pumilum</name>
    <dbReference type="NCBI Taxonomy" id="1766165"/>
    <lineage>
        <taxon>Bacteria</taxon>
        <taxon>Pseudomonadati</taxon>
        <taxon>Pseudomonadota</taxon>
        <taxon>Alphaproteobacteria</taxon>
        <taxon>Rhodospirillales</taxon>
        <taxon>Rhodospirillaceae</taxon>
        <taxon>Marinibaculum</taxon>
    </lineage>
</organism>
<dbReference type="InterPro" id="IPR036514">
    <property type="entry name" value="SGNH_hydro_sf"/>
</dbReference>
<reference evidence="2" key="1">
    <citation type="journal article" date="2019" name="Int. J. Syst. Evol. Microbiol.">
        <title>The Global Catalogue of Microorganisms (GCM) 10K type strain sequencing project: providing services to taxonomists for standard genome sequencing and annotation.</title>
        <authorList>
            <consortium name="The Broad Institute Genomics Platform"/>
            <consortium name="The Broad Institute Genome Sequencing Center for Infectious Disease"/>
            <person name="Wu L."/>
            <person name="Ma J."/>
        </authorList>
    </citation>
    <scope>NUCLEOTIDE SEQUENCE [LARGE SCALE GENOMIC DNA]</scope>
    <source>
        <strain evidence="2">KCTC 42964</strain>
    </source>
</reference>
<keyword evidence="2" id="KW-1185">Reference proteome</keyword>
<dbReference type="CDD" id="cd00229">
    <property type="entry name" value="SGNH_hydrolase"/>
    <property type="match status" value="1"/>
</dbReference>
<dbReference type="SUPFAM" id="SSF52266">
    <property type="entry name" value="SGNH hydrolase"/>
    <property type="match status" value="1"/>
</dbReference>
<dbReference type="Proteomes" id="UP001595528">
    <property type="component" value="Unassembled WGS sequence"/>
</dbReference>
<proteinExistence type="predicted"/>
<dbReference type="GO" id="GO:0016787">
    <property type="term" value="F:hydrolase activity"/>
    <property type="evidence" value="ECO:0007669"/>
    <property type="project" value="UniProtKB-KW"/>
</dbReference>